<accession>A0ABT1AH34</accession>
<evidence type="ECO:0000313" key="2">
    <source>
        <dbReference type="EMBL" id="MCO5397497.1"/>
    </source>
</evidence>
<dbReference type="PANTHER" id="PTHR42912">
    <property type="entry name" value="METHYLTRANSFERASE"/>
    <property type="match status" value="1"/>
</dbReference>
<dbReference type="SUPFAM" id="SSF53335">
    <property type="entry name" value="S-adenosyl-L-methionine-dependent methyltransferases"/>
    <property type="match status" value="1"/>
</dbReference>
<dbReference type="InterPro" id="IPR013216">
    <property type="entry name" value="Methyltransf_11"/>
</dbReference>
<dbReference type="Pfam" id="PF08241">
    <property type="entry name" value="Methyltransf_11"/>
    <property type="match status" value="1"/>
</dbReference>
<reference evidence="2" key="2">
    <citation type="journal article" date="2023" name="Front. Microbiol.">
        <title>Ralstonia chuxiongensis sp. nov., Ralstonia mojiangensis sp. nov., and Ralstonia soli sp. nov., isolated from tobacco fields, are three novel species in the family Burkholderiaceae.</title>
        <authorList>
            <person name="Lu C.H."/>
            <person name="Zhang Y.Y."/>
            <person name="Jiang N."/>
            <person name="Chen W."/>
            <person name="Shao X."/>
            <person name="Zhao Z.M."/>
            <person name="Lu W.L."/>
            <person name="Hu X."/>
            <person name="Xi Y.X."/>
            <person name="Zou S.Y."/>
            <person name="Wei Q.J."/>
            <person name="Lin Z.L."/>
            <person name="Gong L."/>
            <person name="Gai X.T."/>
            <person name="Zhang L.Q."/>
            <person name="Li J.Y."/>
            <person name="Jin Y."/>
            <person name="Xia Z.Y."/>
        </authorList>
    </citation>
    <scope>NUCLEOTIDE SEQUENCE</scope>
    <source>
        <strain evidence="2">21MJYT02-11</strain>
    </source>
</reference>
<dbReference type="Gene3D" id="3.40.50.150">
    <property type="entry name" value="Vaccinia Virus protein VP39"/>
    <property type="match status" value="1"/>
</dbReference>
<dbReference type="RefSeq" id="WP_252677254.1">
    <property type="nucleotide sequence ID" value="NZ_JAMXHT010000002.1"/>
</dbReference>
<evidence type="ECO:0000259" key="1">
    <source>
        <dbReference type="Pfam" id="PF08241"/>
    </source>
</evidence>
<organism evidence="2 3">
    <name type="scientific">Ralstonia soli</name>
    <dbReference type="NCBI Taxonomy" id="2953896"/>
    <lineage>
        <taxon>Bacteria</taxon>
        <taxon>Pseudomonadati</taxon>
        <taxon>Pseudomonadota</taxon>
        <taxon>Betaproteobacteria</taxon>
        <taxon>Burkholderiales</taxon>
        <taxon>Burkholderiaceae</taxon>
        <taxon>Ralstonia</taxon>
    </lineage>
</organism>
<dbReference type="GO" id="GO:0032259">
    <property type="term" value="P:methylation"/>
    <property type="evidence" value="ECO:0007669"/>
    <property type="project" value="UniProtKB-KW"/>
</dbReference>
<name>A0ABT1AH34_9RALS</name>
<dbReference type="InterPro" id="IPR050508">
    <property type="entry name" value="Methyltransf_Superfamily"/>
</dbReference>
<dbReference type="EMBL" id="JAMXHT010000002">
    <property type="protein sequence ID" value="MCO5397497.1"/>
    <property type="molecule type" value="Genomic_DNA"/>
</dbReference>
<dbReference type="InterPro" id="IPR029063">
    <property type="entry name" value="SAM-dependent_MTases_sf"/>
</dbReference>
<dbReference type="GO" id="GO:0008168">
    <property type="term" value="F:methyltransferase activity"/>
    <property type="evidence" value="ECO:0007669"/>
    <property type="project" value="UniProtKB-KW"/>
</dbReference>
<sequence>MMTQTVQDEINRKAWRSGGARRLFGALSGYTDPGEAGALAYIADEVRGKPLLDVGVGGGRTVPLLMSLSEDYTAVDYTSELVDICRHNHPEARVLHADARDLTLFEDNSFALVMFSWNGIDAVDPVGRQAILREFARVLRPGGILLFSSHNMLGPGYRENLLNMLHWPRDSRNALDFGLKTARVIARLPSSAFNFVRYSRLNRQYDGFGLRVCAAHRFGIVIYYTELETQKRALSHLGLTTEAVFCNLHDHQLSETDDMRSVFWFHFVARKPLAT</sequence>
<gene>
    <name evidence="2" type="ORF">NG900_04695</name>
</gene>
<comment type="caution">
    <text evidence="2">The sequence shown here is derived from an EMBL/GenBank/DDBJ whole genome shotgun (WGS) entry which is preliminary data.</text>
</comment>
<feature type="domain" description="Methyltransferase type 11" evidence="1">
    <location>
        <begin position="52"/>
        <end position="147"/>
    </location>
</feature>
<dbReference type="Proteomes" id="UP001162811">
    <property type="component" value="Unassembled WGS sequence"/>
</dbReference>
<evidence type="ECO:0000313" key="3">
    <source>
        <dbReference type="Proteomes" id="UP001162811"/>
    </source>
</evidence>
<keyword evidence="2" id="KW-0489">Methyltransferase</keyword>
<dbReference type="CDD" id="cd02440">
    <property type="entry name" value="AdoMet_MTases"/>
    <property type="match status" value="1"/>
</dbReference>
<proteinExistence type="predicted"/>
<dbReference type="PANTHER" id="PTHR42912:SF93">
    <property type="entry name" value="N6-ADENOSINE-METHYLTRANSFERASE TMT1A"/>
    <property type="match status" value="1"/>
</dbReference>
<reference evidence="2" key="1">
    <citation type="submission" date="2022-06" db="EMBL/GenBank/DDBJ databases">
        <authorList>
            <person name="Lu C.-H."/>
        </authorList>
    </citation>
    <scope>NUCLEOTIDE SEQUENCE</scope>
    <source>
        <strain evidence="2">21MJYT02-11</strain>
    </source>
</reference>
<keyword evidence="3" id="KW-1185">Reference proteome</keyword>
<protein>
    <submittedName>
        <fullName evidence="2">Methyltransferase domain-containing protein</fullName>
    </submittedName>
</protein>
<keyword evidence="2" id="KW-0808">Transferase</keyword>